<proteinExistence type="inferred from homology"/>
<dbReference type="PANTHER" id="PTHR33231:SF1">
    <property type="entry name" value="30S RIBOSOMAL PROTEIN"/>
    <property type="match status" value="1"/>
</dbReference>
<dbReference type="GO" id="GO:0043024">
    <property type="term" value="F:ribosomal small subunit binding"/>
    <property type="evidence" value="ECO:0007669"/>
    <property type="project" value="TreeGrafter"/>
</dbReference>
<evidence type="ECO:0000313" key="6">
    <source>
        <dbReference type="EMBL" id="RDH42877.1"/>
    </source>
</evidence>
<dbReference type="NCBIfam" id="TIGR00741">
    <property type="entry name" value="yfiA"/>
    <property type="match status" value="1"/>
</dbReference>
<dbReference type="InterPro" id="IPR050574">
    <property type="entry name" value="HPF/YfiA_ribosome-assoc"/>
</dbReference>
<comment type="caution">
    <text evidence="6">The sequence shown here is derived from an EMBL/GenBank/DDBJ whole genome shotgun (WGS) entry which is preliminary data.</text>
</comment>
<dbReference type="InterPro" id="IPR036567">
    <property type="entry name" value="RHF-like"/>
</dbReference>
<comment type="subunit">
    <text evidence="3">Associates exclusively with 100S ribosomes, which are dimers of 70S ribosomes.</text>
</comment>
<comment type="similarity">
    <text evidence="2">Belongs to the HPF/YfiA ribosome-associated protein family. Short HPF subfamily.</text>
</comment>
<dbReference type="Pfam" id="PF02482">
    <property type="entry name" value="Ribosomal_S30AE"/>
    <property type="match status" value="1"/>
</dbReference>
<dbReference type="EMBL" id="NDXW01000001">
    <property type="protein sequence ID" value="RDH42877.1"/>
    <property type="molecule type" value="Genomic_DNA"/>
</dbReference>
<evidence type="ECO:0000256" key="4">
    <source>
        <dbReference type="ARBA" id="ARBA00041148"/>
    </source>
</evidence>
<evidence type="ECO:0000256" key="5">
    <source>
        <dbReference type="ARBA" id="ARBA00041319"/>
    </source>
</evidence>
<dbReference type="RefSeq" id="WP_027707874.1">
    <property type="nucleotide sequence ID" value="NZ_JAEVHG010000002.1"/>
</dbReference>
<dbReference type="InterPro" id="IPR003489">
    <property type="entry name" value="RHF/RaiA"/>
</dbReference>
<organism evidence="6 7">
    <name type="scientific">Zooshikella ganghwensis</name>
    <dbReference type="NCBI Taxonomy" id="202772"/>
    <lineage>
        <taxon>Bacteria</taxon>
        <taxon>Pseudomonadati</taxon>
        <taxon>Pseudomonadota</taxon>
        <taxon>Gammaproteobacteria</taxon>
        <taxon>Oceanospirillales</taxon>
        <taxon>Zooshikellaceae</taxon>
        <taxon>Zooshikella</taxon>
    </lineage>
</organism>
<evidence type="ECO:0000256" key="3">
    <source>
        <dbReference type="ARBA" id="ARBA00038695"/>
    </source>
</evidence>
<accession>A0A4P9VKP9</accession>
<dbReference type="PANTHER" id="PTHR33231">
    <property type="entry name" value="30S RIBOSOMAL PROTEIN"/>
    <property type="match status" value="1"/>
</dbReference>
<protein>
    <recommendedName>
        <fullName evidence="4">Ribosome hibernation promoting factor</fullName>
    </recommendedName>
    <alternativeName>
        <fullName evidence="5">Hibernation factor HPF</fullName>
    </alternativeName>
</protein>
<dbReference type="GO" id="GO:0045900">
    <property type="term" value="P:negative regulation of translational elongation"/>
    <property type="evidence" value="ECO:0007669"/>
    <property type="project" value="TreeGrafter"/>
</dbReference>
<dbReference type="AlphaFoldDB" id="A0A4P9VKP9"/>
<gene>
    <name evidence="6" type="primary">raiA</name>
    <name evidence="6" type="ORF">B9G39_05100</name>
</gene>
<evidence type="ECO:0000256" key="2">
    <source>
        <dbReference type="ARBA" id="ARBA00038434"/>
    </source>
</evidence>
<dbReference type="SUPFAM" id="SSF69754">
    <property type="entry name" value="Ribosome binding protein Y (YfiA homologue)"/>
    <property type="match status" value="1"/>
</dbReference>
<dbReference type="FunFam" id="3.30.160.100:FF:000001">
    <property type="entry name" value="Ribosome hibernation promoting factor"/>
    <property type="match status" value="1"/>
</dbReference>
<reference evidence="6 7" key="1">
    <citation type="submission" date="2017-04" db="EMBL/GenBank/DDBJ databases">
        <title>Draft genome sequence of Zooshikella ganghwensis VG4 isolated from Red Sea sediments.</title>
        <authorList>
            <person name="Rehman Z."/>
            <person name="Alam I."/>
            <person name="Kamau A."/>
            <person name="Bajic V."/>
            <person name="Leiknes T."/>
        </authorList>
    </citation>
    <scope>NUCLEOTIDE SEQUENCE [LARGE SCALE GENOMIC DNA]</scope>
    <source>
        <strain evidence="6 7">VG4</strain>
    </source>
</reference>
<evidence type="ECO:0000313" key="7">
    <source>
        <dbReference type="Proteomes" id="UP000257039"/>
    </source>
</evidence>
<sequence length="102" mass="11850">MQINISGHHVDITDPLRQYVINKFERLERHFDNITNVQVTLSVEKLRQKAETTLHTRGADIRAEAESEDMYAAIDMLVDRLDRQLLKHKEKNLDRLQGAGAR</sequence>
<dbReference type="Gene3D" id="3.30.160.100">
    <property type="entry name" value="Ribosome hibernation promotion factor-like"/>
    <property type="match status" value="1"/>
</dbReference>
<keyword evidence="1" id="KW-0810">Translation regulation</keyword>
<evidence type="ECO:0000256" key="1">
    <source>
        <dbReference type="ARBA" id="ARBA00022845"/>
    </source>
</evidence>
<dbReference type="CDD" id="cd00552">
    <property type="entry name" value="RaiA"/>
    <property type="match status" value="1"/>
</dbReference>
<keyword evidence="7" id="KW-1185">Reference proteome</keyword>
<dbReference type="Proteomes" id="UP000257039">
    <property type="component" value="Unassembled WGS sequence"/>
</dbReference>
<name>A0A4P9VKP9_9GAMM</name>
<dbReference type="GO" id="GO:0022627">
    <property type="term" value="C:cytosolic small ribosomal subunit"/>
    <property type="evidence" value="ECO:0007669"/>
    <property type="project" value="TreeGrafter"/>
</dbReference>